<evidence type="ECO:0000259" key="7">
    <source>
        <dbReference type="SMART" id="SM01352"/>
    </source>
</evidence>
<evidence type="ECO:0000313" key="9">
    <source>
        <dbReference type="Proteomes" id="UP000812440"/>
    </source>
</evidence>
<dbReference type="PANTHER" id="PTHR31021:SF3">
    <property type="entry name" value="PROTEIN APCDD1-LIKE"/>
    <property type="match status" value="1"/>
</dbReference>
<comment type="subcellular location">
    <subcellularLocation>
        <location evidence="1">Membrane</location>
        <topology evidence="1">Single-pass membrane protein</topology>
    </subcellularLocation>
</comment>
<evidence type="ECO:0000313" key="8">
    <source>
        <dbReference type="EMBL" id="KAG8447215.1"/>
    </source>
</evidence>
<feature type="domain" description="APCDD1" evidence="7">
    <location>
        <begin position="212"/>
        <end position="419"/>
    </location>
</feature>
<keyword evidence="2" id="KW-0812">Transmembrane</keyword>
<reference evidence="8" key="1">
    <citation type="thesis" date="2020" institute="ProQuest LLC" country="789 East Eisenhower Parkway, Ann Arbor, MI, USA">
        <title>Comparative Genomics and Chromosome Evolution.</title>
        <authorList>
            <person name="Mudd A.B."/>
        </authorList>
    </citation>
    <scope>NUCLEOTIDE SEQUENCE</scope>
    <source>
        <strain evidence="8">Female2</strain>
        <tissue evidence="8">Blood</tissue>
    </source>
</reference>
<evidence type="ECO:0000256" key="6">
    <source>
        <dbReference type="SAM" id="MobiDB-lite"/>
    </source>
</evidence>
<evidence type="ECO:0000256" key="3">
    <source>
        <dbReference type="ARBA" id="ARBA00022729"/>
    </source>
</evidence>
<dbReference type="SMART" id="SM01352">
    <property type="entry name" value="APCDDC"/>
    <property type="match status" value="2"/>
</dbReference>
<evidence type="ECO:0000256" key="2">
    <source>
        <dbReference type="ARBA" id="ARBA00022692"/>
    </source>
</evidence>
<organism evidence="8 9">
    <name type="scientific">Hymenochirus boettgeri</name>
    <name type="common">Congo dwarf clawed frog</name>
    <dbReference type="NCBI Taxonomy" id="247094"/>
    <lineage>
        <taxon>Eukaryota</taxon>
        <taxon>Metazoa</taxon>
        <taxon>Chordata</taxon>
        <taxon>Craniata</taxon>
        <taxon>Vertebrata</taxon>
        <taxon>Euteleostomi</taxon>
        <taxon>Amphibia</taxon>
        <taxon>Batrachia</taxon>
        <taxon>Anura</taxon>
        <taxon>Pipoidea</taxon>
        <taxon>Pipidae</taxon>
        <taxon>Pipinae</taxon>
        <taxon>Hymenochirus</taxon>
    </lineage>
</organism>
<feature type="domain" description="APCDD1" evidence="7">
    <location>
        <begin position="1"/>
        <end position="209"/>
    </location>
</feature>
<evidence type="ECO:0000256" key="4">
    <source>
        <dbReference type="ARBA" id="ARBA00023136"/>
    </source>
</evidence>
<evidence type="ECO:0000256" key="5">
    <source>
        <dbReference type="ARBA" id="ARBA00023180"/>
    </source>
</evidence>
<dbReference type="Proteomes" id="UP000812440">
    <property type="component" value="Chromosome 8_10"/>
</dbReference>
<name>A0A8T2JPI8_9PIPI</name>
<evidence type="ECO:0000256" key="1">
    <source>
        <dbReference type="ARBA" id="ARBA00004167"/>
    </source>
</evidence>
<feature type="compositionally biased region" description="Polar residues" evidence="6">
    <location>
        <begin position="371"/>
        <end position="412"/>
    </location>
</feature>
<keyword evidence="5" id="KW-0325">Glycoprotein</keyword>
<dbReference type="InterPro" id="IPR029405">
    <property type="entry name" value="APCDD1_dom"/>
</dbReference>
<accession>A0A8T2JPI8</accession>
<dbReference type="EMBL" id="JAACNH010000003">
    <property type="protein sequence ID" value="KAG8447215.1"/>
    <property type="molecule type" value="Genomic_DNA"/>
</dbReference>
<dbReference type="GO" id="GO:0017147">
    <property type="term" value="F:Wnt-protein binding"/>
    <property type="evidence" value="ECO:0007669"/>
    <property type="project" value="InterPro"/>
</dbReference>
<sequence length="435" mass="49214">MLFLSIRCEVRPGPEFLTRSYKFYPDRLFKGLQFYYRDPQCREPSYSLVIKGKLRLRQASWITRGGTEADYHLYKVGVVFHSQEMMNFVRTKMNRTCAGFVSTGRTWAPGRLYELLSAKADRDCSSVIGFTMHELSLVRLEKQYNSQFMGGLVEKLFLGDIHTDRLERIHYRPTGYQQPLQSAMHHIHPCPVCEVVYPADEHHPPVLPHTPRPPVPLTGRWVSGQCEVRPAVLFLTRYLTFHGDNQTWEGFYYHYADPLCRHPTFTLYASGLFSKGFPSQRVKGGTELVFHVNRACVMPLNKATTWVLNSSRPGSCGAAGKWFVGEEQDITGTGGCQALGIHLPHTEYELLRIERDWNGRQLLYMGERPTDGSSPDTPEKQPTSYQPPLIQCSQEPTVPSTHSRLMDSTASSAPPPGPHLTALSAMAVVGHILTL</sequence>
<keyword evidence="3" id="KW-0732">Signal</keyword>
<dbReference type="Pfam" id="PF14921">
    <property type="entry name" value="APCDDC"/>
    <property type="match status" value="2"/>
</dbReference>
<protein>
    <recommendedName>
        <fullName evidence="7">APCDD1 domain-containing protein</fullName>
    </recommendedName>
</protein>
<dbReference type="GO" id="GO:0030178">
    <property type="term" value="P:negative regulation of Wnt signaling pathway"/>
    <property type="evidence" value="ECO:0007669"/>
    <property type="project" value="InterPro"/>
</dbReference>
<keyword evidence="4" id="KW-0472">Membrane</keyword>
<dbReference type="AlphaFoldDB" id="A0A8T2JPI8"/>
<keyword evidence="9" id="KW-1185">Reference proteome</keyword>
<feature type="region of interest" description="Disordered" evidence="6">
    <location>
        <begin position="365"/>
        <end position="418"/>
    </location>
</feature>
<dbReference type="InterPro" id="IPR042425">
    <property type="entry name" value="APCDD1"/>
</dbReference>
<dbReference type="GO" id="GO:0005886">
    <property type="term" value="C:plasma membrane"/>
    <property type="evidence" value="ECO:0007669"/>
    <property type="project" value="InterPro"/>
</dbReference>
<dbReference type="OrthoDB" id="5985602at2759"/>
<gene>
    <name evidence="8" type="ORF">GDO86_014619</name>
</gene>
<comment type="caution">
    <text evidence="8">The sequence shown here is derived from an EMBL/GenBank/DDBJ whole genome shotgun (WGS) entry which is preliminary data.</text>
</comment>
<dbReference type="PANTHER" id="PTHR31021">
    <property type="entry name" value="ADENOMATOSIS POLYPOSIS COLI DOWN-REGULATED 1"/>
    <property type="match status" value="1"/>
</dbReference>
<proteinExistence type="predicted"/>